<comment type="similarity">
    <text evidence="3">Belongs to the CpsD/CapB family.</text>
</comment>
<accession>A0A849ADV4</accession>
<feature type="domain" description="Polysaccharide chain length determinant N-terminal" evidence="17">
    <location>
        <begin position="2"/>
        <end position="91"/>
    </location>
</feature>
<evidence type="ECO:0000259" key="17">
    <source>
        <dbReference type="Pfam" id="PF02706"/>
    </source>
</evidence>
<dbReference type="InterPro" id="IPR027417">
    <property type="entry name" value="P-loop_NTPase"/>
</dbReference>
<protein>
    <recommendedName>
        <fullName evidence="4">non-specific protein-tyrosine kinase</fullName>
        <ecNumber evidence="4">2.7.10.2</ecNumber>
    </recommendedName>
</protein>
<keyword evidence="12 16" id="KW-0472">Membrane</keyword>
<dbReference type="AlphaFoldDB" id="A0A849ADV4"/>
<keyword evidence="10" id="KW-0067">ATP-binding</keyword>
<dbReference type="NCBIfam" id="TIGR01007">
    <property type="entry name" value="eps_fam"/>
    <property type="match status" value="1"/>
</dbReference>
<feature type="region of interest" description="Disordered" evidence="15">
    <location>
        <begin position="460"/>
        <end position="504"/>
    </location>
</feature>
<reference evidence="18 19" key="1">
    <citation type="submission" date="2020-05" db="EMBL/GenBank/DDBJ databases">
        <title>Flexivirga sp. ID2601S isolated from air conditioner.</title>
        <authorList>
            <person name="Kim D.H."/>
        </authorList>
    </citation>
    <scope>NUCLEOTIDE SEQUENCE [LARGE SCALE GENOMIC DNA]</scope>
    <source>
        <strain evidence="18 19">ID2601S</strain>
    </source>
</reference>
<dbReference type="RefSeq" id="WP_171151283.1">
    <property type="nucleotide sequence ID" value="NZ_JABENB010000001.1"/>
</dbReference>
<dbReference type="Gene3D" id="3.40.50.300">
    <property type="entry name" value="P-loop containing nucleotide triphosphate hydrolases"/>
    <property type="match status" value="1"/>
</dbReference>
<dbReference type="Pfam" id="PF02706">
    <property type="entry name" value="Wzz"/>
    <property type="match status" value="1"/>
</dbReference>
<dbReference type="InterPro" id="IPR050445">
    <property type="entry name" value="Bact_polysacc_biosynth/exp"/>
</dbReference>
<evidence type="ECO:0000256" key="15">
    <source>
        <dbReference type="SAM" id="MobiDB-lite"/>
    </source>
</evidence>
<comment type="catalytic activity">
    <reaction evidence="14">
        <text>L-tyrosyl-[protein] + ATP = O-phospho-L-tyrosyl-[protein] + ADP + H(+)</text>
        <dbReference type="Rhea" id="RHEA:10596"/>
        <dbReference type="Rhea" id="RHEA-COMP:10136"/>
        <dbReference type="Rhea" id="RHEA-COMP:20101"/>
        <dbReference type="ChEBI" id="CHEBI:15378"/>
        <dbReference type="ChEBI" id="CHEBI:30616"/>
        <dbReference type="ChEBI" id="CHEBI:46858"/>
        <dbReference type="ChEBI" id="CHEBI:61978"/>
        <dbReference type="ChEBI" id="CHEBI:456216"/>
        <dbReference type="EC" id="2.7.10.2"/>
    </reaction>
</comment>
<evidence type="ECO:0000256" key="1">
    <source>
        <dbReference type="ARBA" id="ARBA00004651"/>
    </source>
</evidence>
<dbReference type="EMBL" id="JABENB010000001">
    <property type="protein sequence ID" value="NNG37953.1"/>
    <property type="molecule type" value="Genomic_DNA"/>
</dbReference>
<dbReference type="GO" id="GO:0005524">
    <property type="term" value="F:ATP binding"/>
    <property type="evidence" value="ECO:0007669"/>
    <property type="project" value="UniProtKB-KW"/>
</dbReference>
<evidence type="ECO:0000256" key="4">
    <source>
        <dbReference type="ARBA" id="ARBA00011903"/>
    </source>
</evidence>
<evidence type="ECO:0000256" key="10">
    <source>
        <dbReference type="ARBA" id="ARBA00022840"/>
    </source>
</evidence>
<organism evidence="18 19">
    <name type="scientific">Flexivirga aerilata</name>
    <dbReference type="NCBI Taxonomy" id="1656889"/>
    <lineage>
        <taxon>Bacteria</taxon>
        <taxon>Bacillati</taxon>
        <taxon>Actinomycetota</taxon>
        <taxon>Actinomycetes</taxon>
        <taxon>Micrococcales</taxon>
        <taxon>Dermacoccaceae</taxon>
        <taxon>Flexivirga</taxon>
    </lineage>
</organism>
<dbReference type="GO" id="GO:0005886">
    <property type="term" value="C:plasma membrane"/>
    <property type="evidence" value="ECO:0007669"/>
    <property type="project" value="UniProtKB-SubCell"/>
</dbReference>
<comment type="caution">
    <text evidence="18">The sequence shown here is derived from an EMBL/GenBank/DDBJ whole genome shotgun (WGS) entry which is preliminary data.</text>
</comment>
<dbReference type="GO" id="GO:0042802">
    <property type="term" value="F:identical protein binding"/>
    <property type="evidence" value="ECO:0007669"/>
    <property type="project" value="UniProtKB-ARBA"/>
</dbReference>
<keyword evidence="7 16" id="KW-0812">Transmembrane</keyword>
<evidence type="ECO:0000313" key="18">
    <source>
        <dbReference type="EMBL" id="NNG37953.1"/>
    </source>
</evidence>
<evidence type="ECO:0000256" key="2">
    <source>
        <dbReference type="ARBA" id="ARBA00006683"/>
    </source>
</evidence>
<dbReference type="CDD" id="cd05387">
    <property type="entry name" value="BY-kinase"/>
    <property type="match status" value="1"/>
</dbReference>
<evidence type="ECO:0000256" key="8">
    <source>
        <dbReference type="ARBA" id="ARBA00022741"/>
    </source>
</evidence>
<evidence type="ECO:0000313" key="19">
    <source>
        <dbReference type="Proteomes" id="UP000557772"/>
    </source>
</evidence>
<evidence type="ECO:0000256" key="14">
    <source>
        <dbReference type="ARBA" id="ARBA00051245"/>
    </source>
</evidence>
<dbReference type="EC" id="2.7.10.2" evidence="4"/>
<sequence>MTLEDLWKLTRRYWILLLACACIGLALAAAYTWTRTKQYTATSQALVAAPNSSGNSSSGAAYSSGLVAQQRAATWADLATSQQVTSQVIAKEKLKLSNSELASKISATVPQDKPIITIDATANTASQAKAIANSVVNVLTTYVQKTDPNTGVAIKNTSSAALPQSPSYPKPARILPIGLLAGLVIGYLLALIQHRRDTRIRSTEDVEEHLGASVLGVIPGNRTLAAADRSLGDQKDFQTREALRQLRTNLRFVDVDHDPRSIVITSARMGEGKSTVAASLAWVLADSGDQVVLIDADLRRPTVAGIYDLDSSVGLTQVLAGTATLSDALQPTDKAGLYVLTAGQIPPNPSELLGSQRMHQLIEKLTETHRVILDAPPLLPVTDAALLSASADGAVVVVAASDTRAEHLQRAAHNLNAVGGRVLGGVLNRVNTKRINRIMYGDSQYGYGAYGTYAGEKYYGESPAKSASSTETVNGSAEQVDGSTLNGKVRDHGPRASRRRERAR</sequence>
<evidence type="ECO:0000256" key="12">
    <source>
        <dbReference type="ARBA" id="ARBA00023136"/>
    </source>
</evidence>
<keyword evidence="13" id="KW-0829">Tyrosine-protein kinase</keyword>
<keyword evidence="8" id="KW-0547">Nucleotide-binding</keyword>
<dbReference type="Proteomes" id="UP000557772">
    <property type="component" value="Unassembled WGS sequence"/>
</dbReference>
<keyword evidence="19" id="KW-1185">Reference proteome</keyword>
<keyword evidence="6 18" id="KW-0808">Transferase</keyword>
<dbReference type="FunFam" id="3.40.50.300:FF:000527">
    <property type="entry name" value="Tyrosine-protein kinase etk"/>
    <property type="match status" value="1"/>
</dbReference>
<dbReference type="InterPro" id="IPR005702">
    <property type="entry name" value="Wzc-like_C"/>
</dbReference>
<feature type="compositionally biased region" description="Basic residues" evidence="15">
    <location>
        <begin position="495"/>
        <end position="504"/>
    </location>
</feature>
<proteinExistence type="inferred from homology"/>
<dbReference type="PANTHER" id="PTHR32309">
    <property type="entry name" value="TYROSINE-PROTEIN KINASE"/>
    <property type="match status" value="1"/>
</dbReference>
<dbReference type="GO" id="GO:0004715">
    <property type="term" value="F:non-membrane spanning protein tyrosine kinase activity"/>
    <property type="evidence" value="ECO:0007669"/>
    <property type="project" value="UniProtKB-EC"/>
</dbReference>
<dbReference type="PANTHER" id="PTHR32309:SF13">
    <property type="entry name" value="FERRIC ENTEROBACTIN TRANSPORT PROTEIN FEPE"/>
    <property type="match status" value="1"/>
</dbReference>
<evidence type="ECO:0000256" key="7">
    <source>
        <dbReference type="ARBA" id="ARBA00022692"/>
    </source>
</evidence>
<keyword evidence="5" id="KW-1003">Cell membrane</keyword>
<evidence type="ECO:0000256" key="6">
    <source>
        <dbReference type="ARBA" id="ARBA00022679"/>
    </source>
</evidence>
<evidence type="ECO:0000256" key="5">
    <source>
        <dbReference type="ARBA" id="ARBA00022475"/>
    </source>
</evidence>
<evidence type="ECO:0000256" key="16">
    <source>
        <dbReference type="SAM" id="Phobius"/>
    </source>
</evidence>
<comment type="subcellular location">
    <subcellularLocation>
        <location evidence="1">Cell membrane</location>
        <topology evidence="1">Multi-pass membrane protein</topology>
    </subcellularLocation>
</comment>
<feature type="transmembrane region" description="Helical" evidence="16">
    <location>
        <begin position="174"/>
        <end position="192"/>
    </location>
</feature>
<comment type="similarity">
    <text evidence="2">Belongs to the CpsC/CapA family.</text>
</comment>
<name>A0A849ADV4_9MICO</name>
<dbReference type="Pfam" id="PF10609">
    <property type="entry name" value="ParA"/>
    <property type="match status" value="1"/>
</dbReference>
<keyword evidence="9 18" id="KW-0418">Kinase</keyword>
<gene>
    <name evidence="18" type="ORF">HJ588_01510</name>
</gene>
<keyword evidence="11 16" id="KW-1133">Transmembrane helix</keyword>
<evidence type="ECO:0000256" key="3">
    <source>
        <dbReference type="ARBA" id="ARBA00007316"/>
    </source>
</evidence>
<dbReference type="InterPro" id="IPR033756">
    <property type="entry name" value="YlxH/NBP35"/>
</dbReference>
<dbReference type="SUPFAM" id="SSF52540">
    <property type="entry name" value="P-loop containing nucleoside triphosphate hydrolases"/>
    <property type="match status" value="1"/>
</dbReference>
<evidence type="ECO:0000256" key="11">
    <source>
        <dbReference type="ARBA" id="ARBA00022989"/>
    </source>
</evidence>
<evidence type="ECO:0000256" key="9">
    <source>
        <dbReference type="ARBA" id="ARBA00022777"/>
    </source>
</evidence>
<dbReference type="InterPro" id="IPR003856">
    <property type="entry name" value="LPS_length_determ_N"/>
</dbReference>
<feature type="compositionally biased region" description="Polar residues" evidence="15">
    <location>
        <begin position="465"/>
        <end position="486"/>
    </location>
</feature>
<evidence type="ECO:0000256" key="13">
    <source>
        <dbReference type="ARBA" id="ARBA00023137"/>
    </source>
</evidence>